<proteinExistence type="inferred from homology"/>
<evidence type="ECO:0000256" key="3">
    <source>
        <dbReference type="PROSITE-ProRule" id="PRU00182"/>
    </source>
</evidence>
<comment type="caution">
    <text evidence="5">The sequence shown here is derived from an EMBL/GenBank/DDBJ whole genome shotgun (WGS) entry which is preliminary data.</text>
</comment>
<dbReference type="SUPFAM" id="SSF53335">
    <property type="entry name" value="S-adenosyl-L-methionine-dependent methyltransferases"/>
    <property type="match status" value="1"/>
</dbReference>
<evidence type="ECO:0000313" key="6">
    <source>
        <dbReference type="Proteomes" id="UP001055167"/>
    </source>
</evidence>
<dbReference type="PANTHER" id="PTHR32319:SF0">
    <property type="entry name" value="BACTERIAL HEMOLYSIN-LIKE PROTEIN"/>
    <property type="match status" value="1"/>
</dbReference>
<evidence type="ECO:0000256" key="1">
    <source>
        <dbReference type="ARBA" id="ARBA00022884"/>
    </source>
</evidence>
<evidence type="ECO:0000259" key="4">
    <source>
        <dbReference type="Pfam" id="PF01728"/>
    </source>
</evidence>
<organism evidence="5 6">
    <name type="scientific">Methylobacterium crusticola</name>
    <dbReference type="NCBI Taxonomy" id="1697972"/>
    <lineage>
        <taxon>Bacteria</taxon>
        <taxon>Pseudomonadati</taxon>
        <taxon>Pseudomonadota</taxon>
        <taxon>Alphaproteobacteria</taxon>
        <taxon>Hyphomicrobiales</taxon>
        <taxon>Methylobacteriaceae</taxon>
        <taxon>Methylobacterium</taxon>
    </lineage>
</organism>
<dbReference type="PANTHER" id="PTHR32319">
    <property type="entry name" value="BACTERIAL HEMOLYSIN-LIKE PROTEIN"/>
    <property type="match status" value="1"/>
</dbReference>
<comment type="similarity">
    <text evidence="2">Belongs to the TlyA family.</text>
</comment>
<dbReference type="InterPro" id="IPR036986">
    <property type="entry name" value="S4_RNA-bd_sf"/>
</dbReference>
<dbReference type="Gene3D" id="3.10.290.10">
    <property type="entry name" value="RNA-binding S4 domain"/>
    <property type="match status" value="1"/>
</dbReference>
<name>A0ABQ4QWS1_9HYPH</name>
<dbReference type="EMBL" id="BPQH01000006">
    <property type="protein sequence ID" value="GJD49637.1"/>
    <property type="molecule type" value="Genomic_DNA"/>
</dbReference>
<dbReference type="Gene3D" id="3.40.50.150">
    <property type="entry name" value="Vaccinia Virus protein VP39"/>
    <property type="match status" value="1"/>
</dbReference>
<evidence type="ECO:0000256" key="2">
    <source>
        <dbReference type="ARBA" id="ARBA00029460"/>
    </source>
</evidence>
<dbReference type="RefSeq" id="WP_128560510.1">
    <property type="nucleotide sequence ID" value="NZ_BPQH01000006.1"/>
</dbReference>
<gene>
    <name evidence="5" type="primary">tlyA</name>
    <name evidence="5" type="ORF">OPKNFCMD_2370</name>
</gene>
<reference evidence="5" key="1">
    <citation type="journal article" date="2021" name="Front. Microbiol.">
        <title>Comprehensive Comparative Genomics and Phenotyping of Methylobacterium Species.</title>
        <authorList>
            <person name="Alessa O."/>
            <person name="Ogura Y."/>
            <person name="Fujitani Y."/>
            <person name="Takami H."/>
            <person name="Hayashi T."/>
            <person name="Sahin N."/>
            <person name="Tani A."/>
        </authorList>
    </citation>
    <scope>NUCLEOTIDE SEQUENCE</scope>
    <source>
        <strain evidence="5">KCTC 52305</strain>
    </source>
</reference>
<dbReference type="InterPro" id="IPR029063">
    <property type="entry name" value="SAM-dependent_MTases_sf"/>
</dbReference>
<dbReference type="InterPro" id="IPR047048">
    <property type="entry name" value="TlyA"/>
</dbReference>
<dbReference type="Proteomes" id="UP001055167">
    <property type="component" value="Unassembled WGS sequence"/>
</dbReference>
<keyword evidence="1 3" id="KW-0694">RNA-binding</keyword>
<feature type="domain" description="Ribosomal RNA methyltransferase FtsJ" evidence="4">
    <location>
        <begin position="62"/>
        <end position="243"/>
    </location>
</feature>
<dbReference type="PROSITE" id="PS50889">
    <property type="entry name" value="S4"/>
    <property type="match status" value="1"/>
</dbReference>
<dbReference type="PIRSF" id="PIRSF005578">
    <property type="entry name" value="TlyA"/>
    <property type="match status" value="1"/>
</dbReference>
<dbReference type="SUPFAM" id="SSF55174">
    <property type="entry name" value="Alpha-L RNA-binding motif"/>
    <property type="match status" value="1"/>
</dbReference>
<reference evidence="5" key="2">
    <citation type="submission" date="2021-08" db="EMBL/GenBank/DDBJ databases">
        <authorList>
            <person name="Tani A."/>
            <person name="Ola A."/>
            <person name="Ogura Y."/>
            <person name="Katsura K."/>
            <person name="Hayashi T."/>
        </authorList>
    </citation>
    <scope>NUCLEOTIDE SEQUENCE</scope>
    <source>
        <strain evidence="5">KCTC 52305</strain>
    </source>
</reference>
<protein>
    <submittedName>
        <fullName evidence="5">Hemolysin A</fullName>
    </submittedName>
</protein>
<accession>A0ABQ4QWS1</accession>
<evidence type="ECO:0000313" key="5">
    <source>
        <dbReference type="EMBL" id="GJD49637.1"/>
    </source>
</evidence>
<dbReference type="Pfam" id="PF01728">
    <property type="entry name" value="FtsJ"/>
    <property type="match status" value="1"/>
</dbReference>
<keyword evidence="6" id="KW-1185">Reference proteome</keyword>
<dbReference type="NCBIfam" id="TIGR00478">
    <property type="entry name" value="tly"/>
    <property type="match status" value="1"/>
</dbReference>
<dbReference type="InterPro" id="IPR002877">
    <property type="entry name" value="RNA_MeTrfase_FtsJ_dom"/>
</dbReference>
<dbReference type="InterPro" id="IPR004538">
    <property type="entry name" value="Hemolysin_A/TlyA"/>
</dbReference>
<sequence length="250" mass="25764">MTARERLRADRLLVEAGHFESRARARAAIEAGLVSADGAAVRRASDLLARDAAIVAEAPHPYVSRGGLKLAAALDAFGFDPAGRVCLDVGASTGGFTDVLLRRGAARVHAVDVGRGQLHPRLAADARVAALEATDARALDPSLLPEPPGLLVIDVSFIGLRLVLPGLVPLLAPEAALVALIKPQFEAGRERVGRGGLVRDEAVQAEVCAAVRSLVETLGLAVAGLIPSPVEGGDGNREFLIGAVRRGAGA</sequence>